<gene>
    <name evidence="2" type="primary">BnaC04g00370D</name>
    <name evidence="1" type="ORF">DARMORV10_C04P00820.1</name>
    <name evidence="2" type="ORF">GSBRNA2T00064723001</name>
</gene>
<dbReference type="Proteomes" id="UP000028999">
    <property type="component" value="Unassembled WGS sequence"/>
</dbReference>
<dbReference type="EMBL" id="HG994368">
    <property type="protein sequence ID" value="CAF1798333.1"/>
    <property type="molecule type" value="Genomic_DNA"/>
</dbReference>
<dbReference type="AlphaFoldDB" id="A0A078HLP5"/>
<reference evidence="2 3" key="1">
    <citation type="journal article" date="2014" name="Science">
        <title>Plant genetics. Early allopolyploid evolution in the post-Neolithic Brassica napus oilseed genome.</title>
        <authorList>
            <person name="Chalhoub B."/>
            <person name="Denoeud F."/>
            <person name="Liu S."/>
            <person name="Parkin I.A."/>
            <person name="Tang H."/>
            <person name="Wang X."/>
            <person name="Chiquet J."/>
            <person name="Belcram H."/>
            <person name="Tong C."/>
            <person name="Samans B."/>
            <person name="Correa M."/>
            <person name="Da Silva C."/>
            <person name="Just J."/>
            <person name="Falentin C."/>
            <person name="Koh C.S."/>
            <person name="Le Clainche I."/>
            <person name="Bernard M."/>
            <person name="Bento P."/>
            <person name="Noel B."/>
            <person name="Labadie K."/>
            <person name="Alberti A."/>
            <person name="Charles M."/>
            <person name="Arnaud D."/>
            <person name="Guo H."/>
            <person name="Daviaud C."/>
            <person name="Alamery S."/>
            <person name="Jabbari K."/>
            <person name="Zhao M."/>
            <person name="Edger P.P."/>
            <person name="Chelaifa H."/>
            <person name="Tack D."/>
            <person name="Lassalle G."/>
            <person name="Mestiri I."/>
            <person name="Schnel N."/>
            <person name="Le Paslier M.C."/>
            <person name="Fan G."/>
            <person name="Renault V."/>
            <person name="Bayer P.E."/>
            <person name="Golicz A.A."/>
            <person name="Manoli S."/>
            <person name="Lee T.H."/>
            <person name="Thi V.H."/>
            <person name="Chalabi S."/>
            <person name="Hu Q."/>
            <person name="Fan C."/>
            <person name="Tollenaere R."/>
            <person name="Lu Y."/>
            <person name="Battail C."/>
            <person name="Shen J."/>
            <person name="Sidebottom C.H."/>
            <person name="Wang X."/>
            <person name="Canaguier A."/>
            <person name="Chauveau A."/>
            <person name="Berard A."/>
            <person name="Deniot G."/>
            <person name="Guan M."/>
            <person name="Liu Z."/>
            <person name="Sun F."/>
            <person name="Lim Y.P."/>
            <person name="Lyons E."/>
            <person name="Town C.D."/>
            <person name="Bancroft I."/>
            <person name="Wang X."/>
            <person name="Meng J."/>
            <person name="Ma J."/>
            <person name="Pires J.C."/>
            <person name="King G.J."/>
            <person name="Brunel D."/>
            <person name="Delourme R."/>
            <person name="Renard M."/>
            <person name="Aury J.M."/>
            <person name="Adams K.L."/>
            <person name="Batley J."/>
            <person name="Snowdon R.J."/>
            <person name="Tost J."/>
            <person name="Edwards D."/>
            <person name="Zhou Y."/>
            <person name="Hua W."/>
            <person name="Sharpe A.G."/>
            <person name="Paterson A.H."/>
            <person name="Guan C."/>
            <person name="Wincker P."/>
        </authorList>
    </citation>
    <scope>NUCLEOTIDE SEQUENCE [LARGE SCALE GENOMIC DNA]</scope>
    <source>
        <strain evidence="3">cv. Darmor-bzh</strain>
    </source>
</reference>
<reference evidence="1" key="3">
    <citation type="submission" date="2021-01" db="EMBL/GenBank/DDBJ databases">
        <authorList>
            <consortium name="Genoscope - CEA"/>
            <person name="William W."/>
        </authorList>
    </citation>
    <scope>NUCLEOTIDE SEQUENCE</scope>
</reference>
<accession>A0A078HLP5</accession>
<proteinExistence type="predicted"/>
<dbReference type="EMBL" id="LK032408">
    <property type="protein sequence ID" value="CDY37788.1"/>
    <property type="molecule type" value="Genomic_DNA"/>
</dbReference>
<dbReference type="Gramene" id="CDY37788">
    <property type="protein sequence ID" value="CDY37788"/>
    <property type="gene ID" value="GSBRNA2T00064723001"/>
</dbReference>
<dbReference type="PaxDb" id="3708-A0A078HLP5"/>
<evidence type="ECO:0000313" key="2">
    <source>
        <dbReference type="EMBL" id="CDY37788.1"/>
    </source>
</evidence>
<evidence type="ECO:0000313" key="1">
    <source>
        <dbReference type="EMBL" id="CAF1798333.1"/>
    </source>
</evidence>
<dbReference type="Proteomes" id="UP001295469">
    <property type="component" value="Chromosome C04"/>
</dbReference>
<sequence>MQTLLVYQQPQRLKELKESTIQATTVTGNLNAPVDETMFDIEKEVDDLLPVEVKEQRVSNFLRVLEDYHATFVEAVPFRMIAMFTPNGLSVNLLWSHMDPNSRSHVPFNDHVLDSCKTIHPP</sequence>
<reference evidence="2" key="2">
    <citation type="submission" date="2014-06" db="EMBL/GenBank/DDBJ databases">
        <authorList>
            <person name="Genoscope - CEA"/>
        </authorList>
    </citation>
    <scope>NUCLEOTIDE SEQUENCE</scope>
</reference>
<keyword evidence="3" id="KW-1185">Reference proteome</keyword>
<dbReference type="STRING" id="3708.A0A078HLP5"/>
<name>A0A078HLP5_BRANA</name>
<evidence type="ECO:0000313" key="3">
    <source>
        <dbReference type="Proteomes" id="UP000028999"/>
    </source>
</evidence>
<protein>
    <submittedName>
        <fullName evidence="1">(rape) hypothetical protein</fullName>
    </submittedName>
    <submittedName>
        <fullName evidence="2">BnaC04g00370D protein</fullName>
    </submittedName>
</protein>
<dbReference type="OMA" id="DSCKTIH"/>
<organism evidence="2 3">
    <name type="scientific">Brassica napus</name>
    <name type="common">Rape</name>
    <dbReference type="NCBI Taxonomy" id="3708"/>
    <lineage>
        <taxon>Eukaryota</taxon>
        <taxon>Viridiplantae</taxon>
        <taxon>Streptophyta</taxon>
        <taxon>Embryophyta</taxon>
        <taxon>Tracheophyta</taxon>
        <taxon>Spermatophyta</taxon>
        <taxon>Magnoliopsida</taxon>
        <taxon>eudicotyledons</taxon>
        <taxon>Gunneridae</taxon>
        <taxon>Pentapetalae</taxon>
        <taxon>rosids</taxon>
        <taxon>malvids</taxon>
        <taxon>Brassicales</taxon>
        <taxon>Brassicaceae</taxon>
        <taxon>Brassiceae</taxon>
        <taxon>Brassica</taxon>
    </lineage>
</organism>